<accession>A0A0A9GBY2</accession>
<proteinExistence type="predicted"/>
<protein>
    <submittedName>
        <fullName evidence="1">Uncharacterized protein</fullName>
    </submittedName>
</protein>
<organism evidence="1">
    <name type="scientific">Arundo donax</name>
    <name type="common">Giant reed</name>
    <name type="synonym">Donax arundinaceus</name>
    <dbReference type="NCBI Taxonomy" id="35708"/>
    <lineage>
        <taxon>Eukaryota</taxon>
        <taxon>Viridiplantae</taxon>
        <taxon>Streptophyta</taxon>
        <taxon>Embryophyta</taxon>
        <taxon>Tracheophyta</taxon>
        <taxon>Spermatophyta</taxon>
        <taxon>Magnoliopsida</taxon>
        <taxon>Liliopsida</taxon>
        <taxon>Poales</taxon>
        <taxon>Poaceae</taxon>
        <taxon>PACMAD clade</taxon>
        <taxon>Arundinoideae</taxon>
        <taxon>Arundineae</taxon>
        <taxon>Arundo</taxon>
    </lineage>
</organism>
<reference evidence="1" key="2">
    <citation type="journal article" date="2015" name="Data Brief">
        <title>Shoot transcriptome of the giant reed, Arundo donax.</title>
        <authorList>
            <person name="Barrero R.A."/>
            <person name="Guerrero F.D."/>
            <person name="Moolhuijzen P."/>
            <person name="Goolsby J.A."/>
            <person name="Tidwell J."/>
            <person name="Bellgard S.E."/>
            <person name="Bellgard M.I."/>
        </authorList>
    </citation>
    <scope>NUCLEOTIDE SEQUENCE</scope>
    <source>
        <tissue evidence="1">Shoot tissue taken approximately 20 cm above the soil surface</tissue>
    </source>
</reference>
<name>A0A0A9GBY2_ARUDO</name>
<reference evidence="1" key="1">
    <citation type="submission" date="2014-09" db="EMBL/GenBank/DDBJ databases">
        <authorList>
            <person name="Magalhaes I.L.F."/>
            <person name="Oliveira U."/>
            <person name="Santos F.R."/>
            <person name="Vidigal T.H.D.A."/>
            <person name="Brescovit A.D."/>
            <person name="Santos A.J."/>
        </authorList>
    </citation>
    <scope>NUCLEOTIDE SEQUENCE</scope>
    <source>
        <tissue evidence="1">Shoot tissue taken approximately 20 cm above the soil surface</tissue>
    </source>
</reference>
<sequence length="27" mass="3434">MAQDRAVTEQLLQLFIRRIRWQTKFRE</sequence>
<dbReference type="AlphaFoldDB" id="A0A0A9GBY2"/>
<evidence type="ECO:0000313" key="1">
    <source>
        <dbReference type="EMBL" id="JAE20969.1"/>
    </source>
</evidence>
<dbReference type="EMBL" id="GBRH01176927">
    <property type="protein sequence ID" value="JAE20969.1"/>
    <property type="molecule type" value="Transcribed_RNA"/>
</dbReference>